<organism evidence="4 5">
    <name type="scientific">Pyrus ussuriensis x Pyrus communis</name>
    <dbReference type="NCBI Taxonomy" id="2448454"/>
    <lineage>
        <taxon>Eukaryota</taxon>
        <taxon>Viridiplantae</taxon>
        <taxon>Streptophyta</taxon>
        <taxon>Embryophyta</taxon>
        <taxon>Tracheophyta</taxon>
        <taxon>Spermatophyta</taxon>
        <taxon>Magnoliopsida</taxon>
        <taxon>eudicotyledons</taxon>
        <taxon>Gunneridae</taxon>
        <taxon>Pentapetalae</taxon>
        <taxon>rosids</taxon>
        <taxon>fabids</taxon>
        <taxon>Rosales</taxon>
        <taxon>Rosaceae</taxon>
        <taxon>Amygdaloideae</taxon>
        <taxon>Maleae</taxon>
        <taxon>Pyrus</taxon>
    </lineage>
</organism>
<keyword evidence="5" id="KW-1185">Reference proteome</keyword>
<dbReference type="Pfam" id="PF25597">
    <property type="entry name" value="SH3_retrovirus"/>
    <property type="match status" value="1"/>
</dbReference>
<protein>
    <recommendedName>
        <fullName evidence="3">Integrase catalytic domain-containing protein</fullName>
    </recommendedName>
</protein>
<dbReference type="GO" id="GO:0006508">
    <property type="term" value="P:proteolysis"/>
    <property type="evidence" value="ECO:0007669"/>
    <property type="project" value="UniProtKB-KW"/>
</dbReference>
<evidence type="ECO:0000259" key="3">
    <source>
        <dbReference type="PROSITE" id="PS50994"/>
    </source>
</evidence>
<dbReference type="GO" id="GO:0015074">
    <property type="term" value="P:DNA integration"/>
    <property type="evidence" value="ECO:0007669"/>
    <property type="project" value="InterPro"/>
</dbReference>
<dbReference type="AlphaFoldDB" id="A0A5N5GRT9"/>
<dbReference type="InterPro" id="IPR036397">
    <property type="entry name" value="RNaseH_sf"/>
</dbReference>
<dbReference type="GO" id="GO:0008270">
    <property type="term" value="F:zinc ion binding"/>
    <property type="evidence" value="ECO:0007669"/>
    <property type="project" value="InterPro"/>
</dbReference>
<dbReference type="InterPro" id="IPR039537">
    <property type="entry name" value="Retrotran_Ty1/copia-like"/>
</dbReference>
<dbReference type="InterPro" id="IPR025724">
    <property type="entry name" value="GAG-pre-integrase_dom"/>
</dbReference>
<keyword evidence="1" id="KW-0645">Protease</keyword>
<feature type="domain" description="Integrase catalytic" evidence="3">
    <location>
        <begin position="638"/>
        <end position="756"/>
    </location>
</feature>
<dbReference type="GO" id="GO:0008233">
    <property type="term" value="F:peptidase activity"/>
    <property type="evidence" value="ECO:0007669"/>
    <property type="project" value="UniProtKB-KW"/>
</dbReference>
<dbReference type="InterPro" id="IPR001584">
    <property type="entry name" value="Integrase_cat-core"/>
</dbReference>
<reference evidence="5" key="2">
    <citation type="submission" date="2019-10" db="EMBL/GenBank/DDBJ databases">
        <title>A de novo genome assembly of a pear dwarfing rootstock.</title>
        <authorList>
            <person name="Wang F."/>
            <person name="Wang J."/>
            <person name="Li S."/>
            <person name="Zhang Y."/>
            <person name="Fang M."/>
            <person name="Ma L."/>
            <person name="Zhao Y."/>
            <person name="Jiang S."/>
        </authorList>
    </citation>
    <scope>NUCLEOTIDE SEQUENCE [LARGE SCALE GENOMIC DNA]</scope>
</reference>
<dbReference type="Proteomes" id="UP000327157">
    <property type="component" value="Chromosome 15"/>
</dbReference>
<evidence type="ECO:0000313" key="5">
    <source>
        <dbReference type="Proteomes" id="UP000327157"/>
    </source>
</evidence>
<keyword evidence="1" id="KW-0378">Hydrolase</keyword>
<dbReference type="PROSITE" id="PS50994">
    <property type="entry name" value="INTEGRASE"/>
    <property type="match status" value="1"/>
</dbReference>
<proteinExistence type="predicted"/>
<dbReference type="OrthoDB" id="1938465at2759"/>
<feature type="region of interest" description="Disordered" evidence="2">
    <location>
        <begin position="879"/>
        <end position="899"/>
    </location>
</feature>
<dbReference type="Pfam" id="PF22936">
    <property type="entry name" value="Pol_BBD"/>
    <property type="match status" value="1"/>
</dbReference>
<evidence type="ECO:0000256" key="2">
    <source>
        <dbReference type="SAM" id="MobiDB-lite"/>
    </source>
</evidence>
<reference evidence="4 5" key="3">
    <citation type="submission" date="2019-11" db="EMBL/GenBank/DDBJ databases">
        <title>A de novo genome assembly of a pear dwarfing rootstock.</title>
        <authorList>
            <person name="Wang F."/>
            <person name="Wang J."/>
            <person name="Li S."/>
            <person name="Zhang Y."/>
            <person name="Fang M."/>
            <person name="Ma L."/>
            <person name="Zhao Y."/>
            <person name="Jiang S."/>
        </authorList>
    </citation>
    <scope>NUCLEOTIDE SEQUENCE [LARGE SCALE GENOMIC DNA]</scope>
    <source>
        <strain evidence="4">S2</strain>
        <tissue evidence="4">Leaf</tissue>
    </source>
</reference>
<dbReference type="SUPFAM" id="SSF53098">
    <property type="entry name" value="Ribonuclease H-like"/>
    <property type="match status" value="1"/>
</dbReference>
<dbReference type="InterPro" id="IPR036875">
    <property type="entry name" value="Znf_CCHC_sf"/>
</dbReference>
<accession>A0A5N5GRT9</accession>
<evidence type="ECO:0000256" key="1">
    <source>
        <dbReference type="ARBA" id="ARBA00022670"/>
    </source>
</evidence>
<dbReference type="Pfam" id="PF13976">
    <property type="entry name" value="gag_pre-integrs"/>
    <property type="match status" value="1"/>
</dbReference>
<comment type="caution">
    <text evidence="4">The sequence shown here is derived from an EMBL/GenBank/DDBJ whole genome shotgun (WGS) entry which is preliminary data.</text>
</comment>
<reference evidence="4 5" key="1">
    <citation type="submission" date="2019-09" db="EMBL/GenBank/DDBJ databases">
        <authorList>
            <person name="Ou C."/>
        </authorList>
    </citation>
    <scope>NUCLEOTIDE SEQUENCE [LARGE SCALE GENOMIC DNA]</scope>
    <source>
        <strain evidence="4">S2</strain>
        <tissue evidence="4">Leaf</tissue>
    </source>
</reference>
<dbReference type="InterPro" id="IPR054722">
    <property type="entry name" value="PolX-like_BBD"/>
</dbReference>
<dbReference type="PANTHER" id="PTHR42648:SF26">
    <property type="entry name" value="INTEGRASE CATALYTIC DOMAIN-CONTAINING PROTEIN"/>
    <property type="match status" value="1"/>
</dbReference>
<sequence length="899" mass="101756">MTSSSAKIESFLGILTIKLGEHNYTKWCFQFKSVLKRYKLFNHFDGSTVCPSKFVVSAKTGETIDLSLLSLLRATLTDDTIEHTNLEERYASVSRTEVNHLKTELHTVQKGGDSMDKYLLRIKSIKDQLMAVGEYISYNDVMIAALAGLPKEYATIKTVILGKDSNVTMKEFRGLLIGAERENDVMMNSLAQNMVALYMQGNGGGASSSLEPSSTRGVITSTPLPQQMSFLPQPQMDQPSYFRDHNSLGSSVGFVGNMDHSHDNSRQHQPSLQANNNYKLGFKGKDSNYRNNSGWTRNTESRTTLYLECQICQRRGHTAPTCFYRNAQSTSPHFTTECQICGKKGHSALECYHRGDYSYQPSRPPTSLTSFPGQSQVVPQPQFLGQSQVVPQPQGFIQQPENFATHYSYKLNPFASPMLQQHMHIPYLSYQVHPTMQGMVAQGSPSYYNVATWIMDTEASHHMTSDLASLNQVSPFKGSEQIKIGNGQGLPIKNTGSAIVKTLSHYIVLTNVLHVPSLAVNLMSVKQLCKDNRCLFICDDLNFFVQDKVTREILCKGSRPQELFQIPMSSWTVPSAFIGQLIKSFLWHQRLGHPTNEVLAVMLTKSHIPVNIGNKHTMCTDCIHVKITRKPFSNESSQCILPFDRIHLDVWGPSSVKYIERYRFYVVFVDDCTRYMWIFPLYNKSEVFSIFVKFYKFIEVQFGVQIKSLQLDGGGEFVSNTFKEFMQSKGMVHRISCPYTPQQNGLVERRHRHIMASKSLQMNSPYFCLYDKHPSLQDLKVYGSAMFPYLRHYNDSKFQARTSMCIFLGYDVGYKGVICYNLQTKKLILSRHVLHDEYVFPAKCRPAVISSSDLVQHSSPSSPIIVQLKQGRRFSEHVQSISENTSLPQDIDGTASTNI</sequence>
<dbReference type="GO" id="GO:0003676">
    <property type="term" value="F:nucleic acid binding"/>
    <property type="evidence" value="ECO:0007669"/>
    <property type="project" value="InterPro"/>
</dbReference>
<dbReference type="SUPFAM" id="SSF57756">
    <property type="entry name" value="Retrovirus zinc finger-like domains"/>
    <property type="match status" value="1"/>
</dbReference>
<dbReference type="InterPro" id="IPR012337">
    <property type="entry name" value="RNaseH-like_sf"/>
</dbReference>
<dbReference type="Gene3D" id="4.10.60.10">
    <property type="entry name" value="Zinc finger, CCHC-type"/>
    <property type="match status" value="1"/>
</dbReference>
<dbReference type="Pfam" id="PF14223">
    <property type="entry name" value="Retrotran_gag_2"/>
    <property type="match status" value="1"/>
</dbReference>
<name>A0A5N5GRT9_9ROSA</name>
<dbReference type="PANTHER" id="PTHR42648">
    <property type="entry name" value="TRANSPOSASE, PUTATIVE-RELATED"/>
    <property type="match status" value="1"/>
</dbReference>
<evidence type="ECO:0000313" key="4">
    <source>
        <dbReference type="EMBL" id="KAB2617403.1"/>
    </source>
</evidence>
<dbReference type="Gene3D" id="3.30.420.10">
    <property type="entry name" value="Ribonuclease H-like superfamily/Ribonuclease H"/>
    <property type="match status" value="1"/>
</dbReference>
<dbReference type="Pfam" id="PF00665">
    <property type="entry name" value="rve"/>
    <property type="match status" value="1"/>
</dbReference>
<gene>
    <name evidence="4" type="ORF">D8674_013272</name>
</gene>
<dbReference type="EMBL" id="SMOL01000401">
    <property type="protein sequence ID" value="KAB2617403.1"/>
    <property type="molecule type" value="Genomic_DNA"/>
</dbReference>
<dbReference type="InterPro" id="IPR057670">
    <property type="entry name" value="SH3_retrovirus"/>
</dbReference>